<dbReference type="InterPro" id="IPR036388">
    <property type="entry name" value="WH-like_DNA-bd_sf"/>
</dbReference>
<evidence type="ECO:0000313" key="5">
    <source>
        <dbReference type="EMBL" id="QGZ99487.1"/>
    </source>
</evidence>
<gene>
    <name evidence="5" type="ORF">GQ588_01835</name>
</gene>
<keyword evidence="3" id="KW-0804">Transcription</keyword>
<dbReference type="InterPro" id="IPR051011">
    <property type="entry name" value="Metal_resp_trans_reg"/>
</dbReference>
<dbReference type="RefSeq" id="WP_019226620.1">
    <property type="nucleotide sequence ID" value="NZ_CP046996.1"/>
</dbReference>
<dbReference type="AlphaFoldDB" id="A0A857DFS3"/>
<dbReference type="PANTHER" id="PTHR43132">
    <property type="entry name" value="ARSENICAL RESISTANCE OPERON REPRESSOR ARSR-RELATED"/>
    <property type="match status" value="1"/>
</dbReference>
<organism evidence="5 6">
    <name type="scientific">Dehalobacter restrictus</name>
    <dbReference type="NCBI Taxonomy" id="55583"/>
    <lineage>
        <taxon>Bacteria</taxon>
        <taxon>Bacillati</taxon>
        <taxon>Bacillota</taxon>
        <taxon>Clostridia</taxon>
        <taxon>Eubacteriales</taxon>
        <taxon>Desulfitobacteriaceae</taxon>
        <taxon>Dehalobacter</taxon>
    </lineage>
</organism>
<dbReference type="Proteomes" id="UP000430508">
    <property type="component" value="Chromosome"/>
</dbReference>
<dbReference type="Gene3D" id="1.10.10.10">
    <property type="entry name" value="Winged helix-like DNA-binding domain superfamily/Winged helix DNA-binding domain"/>
    <property type="match status" value="1"/>
</dbReference>
<dbReference type="NCBIfam" id="NF033788">
    <property type="entry name" value="HTH_metalloreg"/>
    <property type="match status" value="1"/>
</dbReference>
<dbReference type="PANTHER" id="PTHR43132:SF6">
    <property type="entry name" value="HTH-TYPE TRANSCRIPTIONAL REPRESSOR CZRA"/>
    <property type="match status" value="1"/>
</dbReference>
<dbReference type="InterPro" id="IPR001845">
    <property type="entry name" value="HTH_ArsR_DNA-bd_dom"/>
</dbReference>
<accession>A0A857DFS3</accession>
<dbReference type="SMART" id="SM00418">
    <property type="entry name" value="HTH_ARSR"/>
    <property type="match status" value="1"/>
</dbReference>
<dbReference type="PRINTS" id="PR00778">
    <property type="entry name" value="HTHARSR"/>
</dbReference>
<dbReference type="CDD" id="cd00090">
    <property type="entry name" value="HTH_ARSR"/>
    <property type="match status" value="1"/>
</dbReference>
<protein>
    <submittedName>
        <fullName evidence="5">Metalloregulator ArsR/SmtB family transcription factor</fullName>
    </submittedName>
</protein>
<keyword evidence="2" id="KW-0238">DNA-binding</keyword>
<dbReference type="SUPFAM" id="SSF46785">
    <property type="entry name" value="Winged helix' DNA-binding domain"/>
    <property type="match status" value="1"/>
</dbReference>
<sequence>MSVFHAPAPEQPQKHIPGIELSLELADFYKVFADFSRIRILFALLDNELYVNELAEILGMSQSAVSHQLRILRQYKLVKVRRAGKTSVYALSDDHVYRILTQGLEHLSP</sequence>
<dbReference type="EMBL" id="CP046996">
    <property type="protein sequence ID" value="QGZ99487.1"/>
    <property type="molecule type" value="Genomic_DNA"/>
</dbReference>
<dbReference type="InterPro" id="IPR036390">
    <property type="entry name" value="WH_DNA-bd_sf"/>
</dbReference>
<dbReference type="InterPro" id="IPR011991">
    <property type="entry name" value="ArsR-like_HTH"/>
</dbReference>
<evidence type="ECO:0000256" key="1">
    <source>
        <dbReference type="ARBA" id="ARBA00023015"/>
    </source>
</evidence>
<evidence type="ECO:0000256" key="2">
    <source>
        <dbReference type="ARBA" id="ARBA00023125"/>
    </source>
</evidence>
<feature type="domain" description="HTH arsR-type" evidence="4">
    <location>
        <begin position="17"/>
        <end position="109"/>
    </location>
</feature>
<evidence type="ECO:0000256" key="3">
    <source>
        <dbReference type="ARBA" id="ARBA00023163"/>
    </source>
</evidence>
<reference evidence="5 6" key="1">
    <citation type="submission" date="2019-12" db="EMBL/GenBank/DDBJ databases">
        <title>Sequence classification of anaerobic respiratory reductive dehalogenases: First we see many, then we see few.</title>
        <authorList>
            <person name="Molenda O."/>
            <person name="Puentes Jacome L.A."/>
            <person name="Cao X."/>
            <person name="Nesbo C.L."/>
            <person name="Tang S."/>
            <person name="Morson N."/>
            <person name="Patron J."/>
            <person name="Lomheim L."/>
            <person name="Wishart D.S."/>
            <person name="Edwards E.A."/>
        </authorList>
    </citation>
    <scope>NUCLEOTIDE SEQUENCE [LARGE SCALE GENOMIC DNA]</scope>
    <source>
        <strain evidence="5 6">12DCA</strain>
    </source>
</reference>
<dbReference type="GO" id="GO:0003700">
    <property type="term" value="F:DNA-binding transcription factor activity"/>
    <property type="evidence" value="ECO:0007669"/>
    <property type="project" value="InterPro"/>
</dbReference>
<dbReference type="GO" id="GO:0003677">
    <property type="term" value="F:DNA binding"/>
    <property type="evidence" value="ECO:0007669"/>
    <property type="project" value="UniProtKB-KW"/>
</dbReference>
<dbReference type="PROSITE" id="PS50987">
    <property type="entry name" value="HTH_ARSR_2"/>
    <property type="match status" value="1"/>
</dbReference>
<proteinExistence type="predicted"/>
<keyword evidence="1" id="KW-0805">Transcription regulation</keyword>
<name>A0A857DFS3_9FIRM</name>
<dbReference type="Pfam" id="PF01022">
    <property type="entry name" value="HTH_5"/>
    <property type="match status" value="1"/>
</dbReference>
<evidence type="ECO:0000259" key="4">
    <source>
        <dbReference type="PROSITE" id="PS50987"/>
    </source>
</evidence>
<evidence type="ECO:0000313" key="6">
    <source>
        <dbReference type="Proteomes" id="UP000430508"/>
    </source>
</evidence>